<dbReference type="EMBL" id="CM055095">
    <property type="protein sequence ID" value="KAJ7559916.1"/>
    <property type="molecule type" value="Genomic_DNA"/>
</dbReference>
<evidence type="ECO:0000313" key="1">
    <source>
        <dbReference type="EMBL" id="KAJ7559916.1"/>
    </source>
</evidence>
<reference evidence="2" key="1">
    <citation type="journal article" date="2024" name="Proc. Natl. Acad. Sci. U.S.A.">
        <title>Extraordinary preservation of gene collinearity over three hundred million years revealed in homosporous lycophytes.</title>
        <authorList>
            <person name="Li C."/>
            <person name="Wickell D."/>
            <person name="Kuo L.Y."/>
            <person name="Chen X."/>
            <person name="Nie B."/>
            <person name="Liao X."/>
            <person name="Peng D."/>
            <person name="Ji J."/>
            <person name="Jenkins J."/>
            <person name="Williams M."/>
            <person name="Shu S."/>
            <person name="Plott C."/>
            <person name="Barry K."/>
            <person name="Rajasekar S."/>
            <person name="Grimwood J."/>
            <person name="Han X."/>
            <person name="Sun S."/>
            <person name="Hou Z."/>
            <person name="He W."/>
            <person name="Dai G."/>
            <person name="Sun C."/>
            <person name="Schmutz J."/>
            <person name="Leebens-Mack J.H."/>
            <person name="Li F.W."/>
            <person name="Wang L."/>
        </authorList>
    </citation>
    <scope>NUCLEOTIDE SEQUENCE [LARGE SCALE GENOMIC DNA]</scope>
    <source>
        <strain evidence="2">cv. PW_Plant_1</strain>
    </source>
</reference>
<accession>A0ACC2E091</accession>
<comment type="caution">
    <text evidence="1">The sequence shown here is derived from an EMBL/GenBank/DDBJ whole genome shotgun (WGS) entry which is preliminary data.</text>
</comment>
<proteinExistence type="predicted"/>
<evidence type="ECO:0000313" key="2">
    <source>
        <dbReference type="Proteomes" id="UP001162992"/>
    </source>
</evidence>
<organism evidence="1 2">
    <name type="scientific">Diphasiastrum complanatum</name>
    <name type="common">Issler's clubmoss</name>
    <name type="synonym">Lycopodium complanatum</name>
    <dbReference type="NCBI Taxonomy" id="34168"/>
    <lineage>
        <taxon>Eukaryota</taxon>
        <taxon>Viridiplantae</taxon>
        <taxon>Streptophyta</taxon>
        <taxon>Embryophyta</taxon>
        <taxon>Tracheophyta</taxon>
        <taxon>Lycopodiopsida</taxon>
        <taxon>Lycopodiales</taxon>
        <taxon>Lycopodiaceae</taxon>
        <taxon>Lycopodioideae</taxon>
        <taxon>Diphasiastrum</taxon>
    </lineage>
</organism>
<name>A0ACC2E091_DIPCM</name>
<keyword evidence="2" id="KW-1185">Reference proteome</keyword>
<protein>
    <submittedName>
        <fullName evidence="1">Uncharacterized protein</fullName>
    </submittedName>
</protein>
<gene>
    <name evidence="1" type="ORF">O6H91_04G106700</name>
</gene>
<dbReference type="Proteomes" id="UP001162992">
    <property type="component" value="Chromosome 4"/>
</dbReference>
<sequence length="423" mass="48585">MKGGVKKARNDELLYENEQYTIAVVLLPGETLRVEAEQKCDGALWHGNFTSRYIEDVTQKTGNFKRFSVFVKMLQSAIHQDSDCVFVNLLTYNELEVLRARKTKDELQTIRHMTTNKRYLILTYVGEFDSREMEEERNKILNDLAVWQNKYSNLLSKYESQRDCHKDIQILRRRLEQIQERLKEENLRHKNSVANLSKENAALTQEVKHAKESERKLRIKVRECESELDHLRRRMKLPSCRDLPPCRSRIRETARAAASLSNSRRPSPSSLKGSRPSSCPTLGLSFHKRVATDGDKGLMRTKCSIPLAGKFPLCDRELSRKLGLHNRRALQPDANLYRPKPLSTSSSISYRPLTPPLQGRQQTGSREDSPGRLLQEVREKLARFGKVQGLDFGNRDFYQLTRTTIDDMEANDSLSSLGCGGST</sequence>